<name>A0A2M6YPE3_9BACT</name>
<gene>
    <name evidence="7 11" type="primary">murD</name>
    <name evidence="11" type="ORF">COT04_02415</name>
</gene>
<keyword evidence="3 7" id="KW-0963">Cytoplasm</keyword>
<dbReference type="Pfam" id="PF02875">
    <property type="entry name" value="Mur_ligase_C"/>
    <property type="match status" value="1"/>
</dbReference>
<dbReference type="Gene3D" id="3.40.50.720">
    <property type="entry name" value="NAD(P)-binding Rossmann-like Domain"/>
    <property type="match status" value="1"/>
</dbReference>
<evidence type="ECO:0000313" key="11">
    <source>
        <dbReference type="EMBL" id="PIU33001.1"/>
    </source>
</evidence>
<feature type="binding site" evidence="7">
    <location>
        <begin position="115"/>
        <end position="121"/>
    </location>
    <ligand>
        <name>ATP</name>
        <dbReference type="ChEBI" id="CHEBI:30616"/>
    </ligand>
</feature>
<dbReference type="EC" id="6.3.2.9" evidence="7 8"/>
<dbReference type="HAMAP" id="MF_00639">
    <property type="entry name" value="MurD"/>
    <property type="match status" value="1"/>
</dbReference>
<accession>A0A2M6YPE3</accession>
<dbReference type="SUPFAM" id="SSF53623">
    <property type="entry name" value="MurD-like peptide ligases, catalytic domain"/>
    <property type="match status" value="1"/>
</dbReference>
<evidence type="ECO:0000256" key="3">
    <source>
        <dbReference type="ARBA" id="ARBA00022490"/>
    </source>
</evidence>
<dbReference type="EMBL" id="PEXA01000065">
    <property type="protein sequence ID" value="PIU33001.1"/>
    <property type="molecule type" value="Genomic_DNA"/>
</dbReference>
<dbReference type="SUPFAM" id="SSF53244">
    <property type="entry name" value="MurD-like peptide ligases, peptide-binding domain"/>
    <property type="match status" value="1"/>
</dbReference>
<sequence>MKNFKQQKIAVLGFGLEGQDLCCFLLKQKAQITVFDQKDKLSGKEYQNFKKAGVNFKLGKNCLRDLFGFDFVFRSPGFKRLLPEIKEAEKQGAKISSATKLFFELCLGKIIGVTGTKGKGTTATLITEILKNDNQPVFLAGNIGQPMLSLLPRLKKGDWVVLELSSFQLQDLNQSPQIAVVLFIASEHLDYHQDTDEYIQAKANIVSHQEKSDFAVLNADDLISSSFASLTPAKIYCFSRQKKVNGAYVQNREIYLFKEKLGSVDDLQLLGEHNWHNVCAATLASSLAGASLEAIKKTIFSFKGLEHRLEYVCTINKIAFYNDSFSTTPETTIAAIKSFKKPIVLIAGGSEKGSDYCELGQEISRQLVKTLILIGQMAEKIKKAVLAAGFQGEILFRPSKRMPEIVKLALAKAKPGGVILLSPACASFDIFKNYKERGEQFKKYAQALQK</sequence>
<dbReference type="Proteomes" id="UP000229559">
    <property type="component" value="Unassembled WGS sequence"/>
</dbReference>
<evidence type="ECO:0000256" key="8">
    <source>
        <dbReference type="RuleBase" id="RU003664"/>
    </source>
</evidence>
<keyword evidence="7 8" id="KW-0131">Cell cycle</keyword>
<keyword evidence="7 8" id="KW-0132">Cell division</keyword>
<evidence type="ECO:0000256" key="5">
    <source>
        <dbReference type="ARBA" id="ARBA00022741"/>
    </source>
</evidence>
<dbReference type="Pfam" id="PF08245">
    <property type="entry name" value="Mur_ligase_M"/>
    <property type="match status" value="1"/>
</dbReference>
<dbReference type="NCBIfam" id="TIGR01087">
    <property type="entry name" value="murD"/>
    <property type="match status" value="1"/>
</dbReference>
<evidence type="ECO:0000259" key="10">
    <source>
        <dbReference type="Pfam" id="PF08245"/>
    </source>
</evidence>
<dbReference type="Pfam" id="PF21799">
    <property type="entry name" value="MurD-like_N"/>
    <property type="match status" value="1"/>
</dbReference>
<evidence type="ECO:0000256" key="4">
    <source>
        <dbReference type="ARBA" id="ARBA00022598"/>
    </source>
</evidence>
<dbReference type="InterPro" id="IPR036565">
    <property type="entry name" value="Mur-like_cat_sf"/>
</dbReference>
<dbReference type="GO" id="GO:0071555">
    <property type="term" value="P:cell wall organization"/>
    <property type="evidence" value="ECO:0007669"/>
    <property type="project" value="UniProtKB-KW"/>
</dbReference>
<dbReference type="SUPFAM" id="SSF51984">
    <property type="entry name" value="MurCD N-terminal domain"/>
    <property type="match status" value="1"/>
</dbReference>
<comment type="catalytic activity">
    <reaction evidence="7 8">
        <text>UDP-N-acetyl-alpha-D-muramoyl-L-alanine + D-glutamate + ATP = UDP-N-acetyl-alpha-D-muramoyl-L-alanyl-D-glutamate + ADP + phosphate + H(+)</text>
        <dbReference type="Rhea" id="RHEA:16429"/>
        <dbReference type="ChEBI" id="CHEBI:15378"/>
        <dbReference type="ChEBI" id="CHEBI:29986"/>
        <dbReference type="ChEBI" id="CHEBI:30616"/>
        <dbReference type="ChEBI" id="CHEBI:43474"/>
        <dbReference type="ChEBI" id="CHEBI:83898"/>
        <dbReference type="ChEBI" id="CHEBI:83900"/>
        <dbReference type="ChEBI" id="CHEBI:456216"/>
        <dbReference type="EC" id="6.3.2.9"/>
    </reaction>
</comment>
<keyword evidence="7 8" id="KW-0133">Cell shape</keyword>
<reference evidence="12" key="1">
    <citation type="submission" date="2017-09" db="EMBL/GenBank/DDBJ databases">
        <title>Depth-based differentiation of microbial function through sediment-hosted aquifers and enrichment of novel symbionts in the deep terrestrial subsurface.</title>
        <authorList>
            <person name="Probst A.J."/>
            <person name="Ladd B."/>
            <person name="Jarett J.K."/>
            <person name="Geller-Mcgrath D.E."/>
            <person name="Sieber C.M.K."/>
            <person name="Emerson J.B."/>
            <person name="Anantharaman K."/>
            <person name="Thomas B.C."/>
            <person name="Malmstrom R."/>
            <person name="Stieglmeier M."/>
            <person name="Klingl A."/>
            <person name="Woyke T."/>
            <person name="Ryan C.M."/>
            <person name="Banfield J.F."/>
        </authorList>
    </citation>
    <scope>NUCLEOTIDE SEQUENCE [LARGE SCALE GENOMIC DNA]</scope>
</reference>
<keyword evidence="7 8" id="KW-0573">Peptidoglycan synthesis</keyword>
<protein>
    <recommendedName>
        <fullName evidence="7 8">UDP-N-acetylmuramoylalanine--D-glutamate ligase</fullName>
        <ecNumber evidence="7 8">6.3.2.9</ecNumber>
    </recommendedName>
    <alternativeName>
        <fullName evidence="7">D-glutamic acid-adding enzyme</fullName>
    </alternativeName>
    <alternativeName>
        <fullName evidence="7">UDP-N-acetylmuramoyl-L-alanyl-D-glutamate synthetase</fullName>
    </alternativeName>
</protein>
<dbReference type="InterPro" id="IPR004101">
    <property type="entry name" value="Mur_ligase_C"/>
</dbReference>
<comment type="subcellular location">
    <subcellularLocation>
        <location evidence="1 7 8">Cytoplasm</location>
    </subcellularLocation>
</comment>
<comment type="function">
    <text evidence="7 8">Cell wall formation. Catalyzes the addition of glutamate to the nucleotide precursor UDP-N-acetylmuramoyl-L-alanine (UMA).</text>
</comment>
<dbReference type="GO" id="GO:0009252">
    <property type="term" value="P:peptidoglycan biosynthetic process"/>
    <property type="evidence" value="ECO:0007669"/>
    <property type="project" value="UniProtKB-UniRule"/>
</dbReference>
<evidence type="ECO:0000256" key="6">
    <source>
        <dbReference type="ARBA" id="ARBA00022840"/>
    </source>
</evidence>
<evidence type="ECO:0000256" key="2">
    <source>
        <dbReference type="ARBA" id="ARBA00004752"/>
    </source>
</evidence>
<dbReference type="GO" id="GO:0051301">
    <property type="term" value="P:cell division"/>
    <property type="evidence" value="ECO:0007669"/>
    <property type="project" value="UniProtKB-KW"/>
</dbReference>
<dbReference type="InterPro" id="IPR013221">
    <property type="entry name" value="Mur_ligase_cen"/>
</dbReference>
<evidence type="ECO:0000256" key="1">
    <source>
        <dbReference type="ARBA" id="ARBA00004496"/>
    </source>
</evidence>
<evidence type="ECO:0000256" key="7">
    <source>
        <dbReference type="HAMAP-Rule" id="MF_00639"/>
    </source>
</evidence>
<feature type="domain" description="Mur ligase central" evidence="10">
    <location>
        <begin position="113"/>
        <end position="284"/>
    </location>
</feature>
<keyword evidence="5 7" id="KW-0547">Nucleotide-binding</keyword>
<keyword evidence="4 7" id="KW-0436">Ligase</keyword>
<comment type="pathway">
    <text evidence="2 7 8">Cell wall biogenesis; peptidoglycan biosynthesis.</text>
</comment>
<feature type="domain" description="Mur ligase C-terminal" evidence="9">
    <location>
        <begin position="307"/>
        <end position="425"/>
    </location>
</feature>
<dbReference type="GO" id="GO:0005737">
    <property type="term" value="C:cytoplasm"/>
    <property type="evidence" value="ECO:0007669"/>
    <property type="project" value="UniProtKB-SubCell"/>
</dbReference>
<dbReference type="PANTHER" id="PTHR43692:SF1">
    <property type="entry name" value="UDP-N-ACETYLMURAMOYLALANINE--D-GLUTAMATE LIGASE"/>
    <property type="match status" value="1"/>
</dbReference>
<dbReference type="GO" id="GO:0005524">
    <property type="term" value="F:ATP binding"/>
    <property type="evidence" value="ECO:0007669"/>
    <property type="project" value="UniProtKB-UniRule"/>
</dbReference>
<dbReference type="Gene3D" id="3.90.190.20">
    <property type="entry name" value="Mur ligase, C-terminal domain"/>
    <property type="match status" value="1"/>
</dbReference>
<organism evidence="11 12">
    <name type="scientific">Candidatus Shapirobacteria bacterium CG07_land_8_20_14_0_80_39_12</name>
    <dbReference type="NCBI Taxonomy" id="1974480"/>
    <lineage>
        <taxon>Bacteria</taxon>
        <taxon>Candidatus Shapironibacteriota</taxon>
    </lineage>
</organism>
<dbReference type="InterPro" id="IPR036615">
    <property type="entry name" value="Mur_ligase_C_dom_sf"/>
</dbReference>
<comment type="caution">
    <text evidence="11">The sequence shown here is derived from an EMBL/GenBank/DDBJ whole genome shotgun (WGS) entry which is preliminary data.</text>
</comment>
<proteinExistence type="inferred from homology"/>
<dbReference type="GO" id="GO:0008764">
    <property type="term" value="F:UDP-N-acetylmuramoylalanine-D-glutamate ligase activity"/>
    <property type="evidence" value="ECO:0007669"/>
    <property type="project" value="UniProtKB-UniRule"/>
</dbReference>
<evidence type="ECO:0000313" key="12">
    <source>
        <dbReference type="Proteomes" id="UP000229559"/>
    </source>
</evidence>
<comment type="similarity">
    <text evidence="7">Belongs to the MurCDEF family.</text>
</comment>
<dbReference type="UniPathway" id="UPA00219"/>
<dbReference type="PANTHER" id="PTHR43692">
    <property type="entry name" value="UDP-N-ACETYLMURAMOYLALANINE--D-GLUTAMATE LIGASE"/>
    <property type="match status" value="1"/>
</dbReference>
<dbReference type="GO" id="GO:0008360">
    <property type="term" value="P:regulation of cell shape"/>
    <property type="evidence" value="ECO:0007669"/>
    <property type="project" value="UniProtKB-KW"/>
</dbReference>
<dbReference type="InterPro" id="IPR005762">
    <property type="entry name" value="MurD"/>
</dbReference>
<dbReference type="AlphaFoldDB" id="A0A2M6YPE3"/>
<keyword evidence="7 8" id="KW-0961">Cell wall biogenesis/degradation</keyword>
<evidence type="ECO:0000259" key="9">
    <source>
        <dbReference type="Pfam" id="PF02875"/>
    </source>
</evidence>
<keyword evidence="6 7" id="KW-0067">ATP-binding</keyword>
<dbReference type="Gene3D" id="3.40.1190.10">
    <property type="entry name" value="Mur-like, catalytic domain"/>
    <property type="match status" value="1"/>
</dbReference>